<gene>
    <name evidence="8" type="ORF">OXH55_15530</name>
</gene>
<keyword evidence="4 7" id="KW-0812">Transmembrane</keyword>
<dbReference type="Proteomes" id="UP001079657">
    <property type="component" value="Unassembled WGS sequence"/>
</dbReference>
<name>A0ABT4CVG5_9CLOT</name>
<keyword evidence="9" id="KW-1185">Reference proteome</keyword>
<evidence type="ECO:0000256" key="5">
    <source>
        <dbReference type="ARBA" id="ARBA00022989"/>
    </source>
</evidence>
<accession>A0ABT4CVG5</accession>
<dbReference type="Pfam" id="PF03547">
    <property type="entry name" value="Mem_trans"/>
    <property type="match status" value="1"/>
</dbReference>
<feature type="transmembrane region" description="Helical" evidence="7">
    <location>
        <begin position="168"/>
        <end position="187"/>
    </location>
</feature>
<feature type="transmembrane region" description="Helical" evidence="7">
    <location>
        <begin position="6"/>
        <end position="25"/>
    </location>
</feature>
<comment type="caution">
    <text evidence="8">The sequence shown here is derived from an EMBL/GenBank/DDBJ whole genome shotgun (WGS) entry which is preliminary data.</text>
</comment>
<feature type="transmembrane region" description="Helical" evidence="7">
    <location>
        <begin position="199"/>
        <end position="220"/>
    </location>
</feature>
<feature type="transmembrane region" description="Helical" evidence="7">
    <location>
        <begin position="232"/>
        <end position="255"/>
    </location>
</feature>
<keyword evidence="2" id="KW-0813">Transport</keyword>
<dbReference type="PANTHER" id="PTHR36838">
    <property type="entry name" value="AUXIN EFFLUX CARRIER FAMILY PROTEIN"/>
    <property type="match status" value="1"/>
</dbReference>
<evidence type="ECO:0000313" key="8">
    <source>
        <dbReference type="EMBL" id="MCY6372046.1"/>
    </source>
</evidence>
<comment type="subcellular location">
    <subcellularLocation>
        <location evidence="1">Membrane</location>
        <topology evidence="1">Multi-pass membrane protein</topology>
    </subcellularLocation>
</comment>
<feature type="transmembrane region" description="Helical" evidence="7">
    <location>
        <begin position="261"/>
        <end position="283"/>
    </location>
</feature>
<evidence type="ECO:0000256" key="2">
    <source>
        <dbReference type="ARBA" id="ARBA00022448"/>
    </source>
</evidence>
<proteinExistence type="predicted"/>
<evidence type="ECO:0000256" key="1">
    <source>
        <dbReference type="ARBA" id="ARBA00004141"/>
    </source>
</evidence>
<evidence type="ECO:0000256" key="7">
    <source>
        <dbReference type="SAM" id="Phobius"/>
    </source>
</evidence>
<feature type="transmembrane region" description="Helical" evidence="7">
    <location>
        <begin position="131"/>
        <end position="156"/>
    </location>
</feature>
<feature type="transmembrane region" description="Helical" evidence="7">
    <location>
        <begin position="66"/>
        <end position="89"/>
    </location>
</feature>
<keyword evidence="3" id="KW-1003">Cell membrane</keyword>
<sequence length="321" mass="35861">MQIFLYILINNILPIFILIFLGYILDKKFELNIYTLSKLNFYIFVPIFAFIQLYSTKLPKEMLKVVIYAILLLLLNYIISTLVANLLKFDLPLKNAFKNSVMFYNSGNIGIPIITLVFSSAPFIISGKTPYLNLALTTQIVILVTQNIFTNTLGFFNASQGSMHWKDSIKSILGMPTIYAIPLAIILKNSPYNLSESPIWPALVYAKEGMISLALITLGVQLSKTKFNFKNSYAYISNVLRLIGGPIIAYILITLLNINGITAQALIISSSVPTAVNTALIAVERNNRPDFASQVVMTSTLFSSITLVFVVYISRILFPII</sequence>
<feature type="transmembrane region" description="Helical" evidence="7">
    <location>
        <begin position="37"/>
        <end position="54"/>
    </location>
</feature>
<evidence type="ECO:0000256" key="6">
    <source>
        <dbReference type="ARBA" id="ARBA00023136"/>
    </source>
</evidence>
<evidence type="ECO:0000256" key="3">
    <source>
        <dbReference type="ARBA" id="ARBA00022475"/>
    </source>
</evidence>
<feature type="transmembrane region" description="Helical" evidence="7">
    <location>
        <begin position="101"/>
        <end position="125"/>
    </location>
</feature>
<dbReference type="EMBL" id="JAPQES010000006">
    <property type="protein sequence ID" value="MCY6372046.1"/>
    <property type="molecule type" value="Genomic_DNA"/>
</dbReference>
<dbReference type="PANTHER" id="PTHR36838:SF1">
    <property type="entry name" value="SLR1864 PROTEIN"/>
    <property type="match status" value="1"/>
</dbReference>
<evidence type="ECO:0000313" key="9">
    <source>
        <dbReference type="Proteomes" id="UP001079657"/>
    </source>
</evidence>
<keyword evidence="5 7" id="KW-1133">Transmembrane helix</keyword>
<dbReference type="InterPro" id="IPR004776">
    <property type="entry name" value="Mem_transp_PIN-like"/>
</dbReference>
<reference evidence="8" key="1">
    <citation type="submission" date="2022-12" db="EMBL/GenBank/DDBJ databases">
        <authorList>
            <person name="Wang J."/>
        </authorList>
    </citation>
    <scope>NUCLEOTIDE SEQUENCE</scope>
    <source>
        <strain evidence="8">HY-42-06</strain>
    </source>
</reference>
<protein>
    <submittedName>
        <fullName evidence="8">AEC family transporter</fullName>
    </submittedName>
</protein>
<feature type="transmembrane region" description="Helical" evidence="7">
    <location>
        <begin position="295"/>
        <end position="318"/>
    </location>
</feature>
<dbReference type="RefSeq" id="WP_268050961.1">
    <property type="nucleotide sequence ID" value="NZ_JAPQES010000006.1"/>
</dbReference>
<keyword evidence="6 7" id="KW-0472">Membrane</keyword>
<evidence type="ECO:0000256" key="4">
    <source>
        <dbReference type="ARBA" id="ARBA00022692"/>
    </source>
</evidence>
<organism evidence="8 9">
    <name type="scientific">Clostridium ganghwense</name>
    <dbReference type="NCBI Taxonomy" id="312089"/>
    <lineage>
        <taxon>Bacteria</taxon>
        <taxon>Bacillati</taxon>
        <taxon>Bacillota</taxon>
        <taxon>Clostridia</taxon>
        <taxon>Eubacteriales</taxon>
        <taxon>Clostridiaceae</taxon>
        <taxon>Clostridium</taxon>
    </lineage>
</organism>